<proteinExistence type="predicted"/>
<evidence type="ECO:0000313" key="1">
    <source>
        <dbReference type="EMBL" id="RLV60981.1"/>
    </source>
</evidence>
<dbReference type="EMBL" id="QZEI01000009">
    <property type="protein sequence ID" value="RLV60981.1"/>
    <property type="molecule type" value="Genomic_DNA"/>
</dbReference>
<sequence length="80" mass="8842">MAVNTDYATSGVIPTETPEEHEVFVAMAEKMLPDDVREQRHEHILKMTKVGLQCPTHSVMGICALLYDAGCRLPGEEKDG</sequence>
<protein>
    <submittedName>
        <fullName evidence="1">Uncharacterized protein</fullName>
    </submittedName>
</protein>
<accession>A0A3L8Q035</accession>
<dbReference type="AlphaFoldDB" id="A0A3L8Q035"/>
<keyword evidence="2" id="KW-1185">Reference proteome</keyword>
<reference evidence="1 2" key="1">
    <citation type="submission" date="2018-09" db="EMBL/GenBank/DDBJ databases">
        <title>Phylogeny of the Shewanellaceae, and recommendation for two new genera, Pseudoshewanella and Parashewanella.</title>
        <authorList>
            <person name="Wang G."/>
        </authorList>
    </citation>
    <scope>NUCLEOTIDE SEQUENCE [LARGE SCALE GENOMIC DNA]</scope>
    <source>
        <strain evidence="1 2">C51</strain>
    </source>
</reference>
<gene>
    <name evidence="1" type="ORF">D5018_03830</name>
</gene>
<comment type="caution">
    <text evidence="1">The sequence shown here is derived from an EMBL/GenBank/DDBJ whole genome shotgun (WGS) entry which is preliminary data.</text>
</comment>
<evidence type="ECO:0000313" key="2">
    <source>
        <dbReference type="Proteomes" id="UP000281474"/>
    </source>
</evidence>
<name>A0A3L8Q035_9GAMM</name>
<dbReference type="Proteomes" id="UP000281474">
    <property type="component" value="Unassembled WGS sequence"/>
</dbReference>
<dbReference type="RefSeq" id="WP_121837667.1">
    <property type="nucleotide sequence ID" value="NZ_ML014758.1"/>
</dbReference>
<organism evidence="1 2">
    <name type="scientific">Parashewanella curva</name>
    <dbReference type="NCBI Taxonomy" id="2338552"/>
    <lineage>
        <taxon>Bacteria</taxon>
        <taxon>Pseudomonadati</taxon>
        <taxon>Pseudomonadota</taxon>
        <taxon>Gammaproteobacteria</taxon>
        <taxon>Alteromonadales</taxon>
        <taxon>Shewanellaceae</taxon>
        <taxon>Parashewanella</taxon>
    </lineage>
</organism>